<feature type="transmembrane region" description="Helical" evidence="1">
    <location>
        <begin position="45"/>
        <end position="64"/>
    </location>
</feature>
<keyword evidence="1" id="KW-0812">Transmembrane</keyword>
<name>A0A9X7J2E5_9FIRM</name>
<keyword evidence="1" id="KW-0472">Membrane</keyword>
<dbReference type="AlphaFoldDB" id="A0A9X7J2E5"/>
<gene>
    <name evidence="2" type="ORF">MOST_23920</name>
</gene>
<dbReference type="EMBL" id="PVXL01000054">
    <property type="protein sequence ID" value="PRR71554.1"/>
    <property type="molecule type" value="Genomic_DNA"/>
</dbReference>
<sequence length="91" mass="9908">MTEGDKSERLSAMGRSPDVIKVILIVGSGLALVGGFLFFKFLGMLALLIAAAFFIAGIGITQLVENEFKRWQNKVLSGISTLLNFMPVFLK</sequence>
<reference evidence="2 3" key="1">
    <citation type="submission" date="2018-03" db="EMBL/GenBank/DDBJ databases">
        <title>Genome sequence of Moorella stamsii DSM 26217.</title>
        <authorList>
            <person name="Poehlein A."/>
            <person name="Daniel R."/>
        </authorList>
    </citation>
    <scope>NUCLEOTIDE SEQUENCE [LARGE SCALE GENOMIC DNA]</scope>
    <source>
        <strain evidence="3">DSM 26217</strain>
    </source>
</reference>
<protein>
    <submittedName>
        <fullName evidence="2">Uncharacterized protein</fullName>
    </submittedName>
</protein>
<evidence type="ECO:0000313" key="3">
    <source>
        <dbReference type="Proteomes" id="UP000239430"/>
    </source>
</evidence>
<keyword evidence="1" id="KW-1133">Transmembrane helix</keyword>
<evidence type="ECO:0000256" key="1">
    <source>
        <dbReference type="SAM" id="Phobius"/>
    </source>
</evidence>
<dbReference type="RefSeq" id="WP_054935840.1">
    <property type="nucleotide sequence ID" value="NZ_PVXL01000054.1"/>
</dbReference>
<proteinExistence type="predicted"/>
<comment type="caution">
    <text evidence="2">The sequence shown here is derived from an EMBL/GenBank/DDBJ whole genome shotgun (WGS) entry which is preliminary data.</text>
</comment>
<accession>A0A9X7J2E5</accession>
<dbReference type="Proteomes" id="UP000239430">
    <property type="component" value="Unassembled WGS sequence"/>
</dbReference>
<organism evidence="2 3">
    <name type="scientific">Neomoorella stamsii</name>
    <dbReference type="NCBI Taxonomy" id="1266720"/>
    <lineage>
        <taxon>Bacteria</taxon>
        <taxon>Bacillati</taxon>
        <taxon>Bacillota</taxon>
        <taxon>Clostridia</taxon>
        <taxon>Neomoorellales</taxon>
        <taxon>Neomoorellaceae</taxon>
        <taxon>Neomoorella</taxon>
    </lineage>
</organism>
<evidence type="ECO:0000313" key="2">
    <source>
        <dbReference type="EMBL" id="PRR71554.1"/>
    </source>
</evidence>
<keyword evidence="3" id="KW-1185">Reference proteome</keyword>
<feature type="transmembrane region" description="Helical" evidence="1">
    <location>
        <begin position="20"/>
        <end position="39"/>
    </location>
</feature>